<reference evidence="2 3" key="1">
    <citation type="submission" date="2017-06" db="EMBL/GenBank/DDBJ databases">
        <title>Draft genome sequence of Fusobacterium nucleatum subsp. polymorphum KCOM 1271 (=ChDC F305).</title>
        <authorList>
            <person name="Kook J.-K."/>
            <person name="Park S.-N."/>
            <person name="Lim Y.K."/>
            <person name="Roh H."/>
        </authorList>
    </citation>
    <scope>NUCLEOTIDE SEQUENCE [LARGE SCALE GENOMIC DNA]</scope>
    <source>
        <strain evidence="3">KCOM 1271 (ChDC F305)</strain>
    </source>
</reference>
<comment type="caution">
    <text evidence="2">The sequence shown here is derived from an EMBL/GenBank/DDBJ whole genome shotgun (WGS) entry which is preliminary data.</text>
</comment>
<protein>
    <recommendedName>
        <fullName evidence="1">Replication initiator A N-terminal domain-containing protein</fullName>
    </recommendedName>
</protein>
<dbReference type="AlphaFoldDB" id="A0A2C6BHK4"/>
<organism evidence="2 3">
    <name type="scientific">Fusobacterium nucleatum subsp. polymorphum</name>
    <name type="common">Fusobacterium polymorphum</name>
    <dbReference type="NCBI Taxonomy" id="76857"/>
    <lineage>
        <taxon>Bacteria</taxon>
        <taxon>Fusobacteriati</taxon>
        <taxon>Fusobacteriota</taxon>
        <taxon>Fusobacteriia</taxon>
        <taxon>Fusobacteriales</taxon>
        <taxon>Fusobacteriaceae</taxon>
        <taxon>Fusobacterium</taxon>
    </lineage>
</organism>
<sequence>MEQSNNKNKESFFQIPKVLFKMRREGSLSLTAFDVYLLMSDRFRLSKKNGWIDEEGDTYIMYSYEELCEELNLKRRNSISDAIKELENLKLIEKKRRYNRSNVYYLVDTFNSNNNVTSNSNENDTIKTEVNSNKKVTTISNENVTLNSNNNVTSNSNENDTIKTEVNSNKKVTTISNENVTLNSNNNVTSNSNINVYANNNYNNNNYMSNNYMNNNNKENVAGIIRQEIKFLIKNRKIKIENIIKYSNDLERIKQVFEYADKNKKGDGWIIACLRDNYTLKQEENNQDQEKDYDITIDEALKRSRKKR</sequence>
<feature type="domain" description="Replication initiator A N-terminal" evidence="1">
    <location>
        <begin position="11"/>
        <end position="84"/>
    </location>
</feature>
<evidence type="ECO:0000313" key="3">
    <source>
        <dbReference type="Proteomes" id="UP000224182"/>
    </source>
</evidence>
<accession>A0A2C6BHK4</accession>
<dbReference type="EMBL" id="NIRN01000001">
    <property type="protein sequence ID" value="PHI05986.1"/>
    <property type="molecule type" value="Genomic_DNA"/>
</dbReference>
<gene>
    <name evidence="2" type="ORF">CBG54_02455</name>
</gene>
<dbReference type="RefSeq" id="WP_098973644.1">
    <property type="nucleotide sequence ID" value="NZ_CP077115.1"/>
</dbReference>
<dbReference type="InterPro" id="IPR010724">
    <property type="entry name" value="RepA_N"/>
</dbReference>
<dbReference type="Pfam" id="PF06970">
    <property type="entry name" value="RepA_N"/>
    <property type="match status" value="1"/>
</dbReference>
<evidence type="ECO:0000259" key="1">
    <source>
        <dbReference type="Pfam" id="PF06970"/>
    </source>
</evidence>
<evidence type="ECO:0000313" key="2">
    <source>
        <dbReference type="EMBL" id="PHI05986.1"/>
    </source>
</evidence>
<dbReference type="Proteomes" id="UP000224182">
    <property type="component" value="Unassembled WGS sequence"/>
</dbReference>
<name>A0A2C6BHK4_FUSNP</name>
<proteinExistence type="predicted"/>